<dbReference type="EMBL" id="JRFA01000017">
    <property type="protein sequence ID" value="KGN73930.1"/>
    <property type="molecule type" value="Genomic_DNA"/>
</dbReference>
<sequence>MEKILTGIILLYALFVAVYLTWLRAGRIRKKHIIGRSGSYPEDKRLKSDIVGKSRFKLSSSMPLAANVKPLDSSLSEPGNAIEKAGNFALPDEGKPIAEVPPDELDEVFSDTPSGEENEPMEIDYPLEYETAPPEDFDEEETEEMEGLAGAMLATGVRFEDLGNVVRTVNRTEDATPRQRQKAGDTLLEIRRIDLFEQLVSGKPDAKRMVTELMAESLATFYERKDREAGISGDLKKVPDDFNIRDFI</sequence>
<dbReference type="Proteomes" id="UP000030103">
    <property type="component" value="Unassembled WGS sequence"/>
</dbReference>
<evidence type="ECO:0000313" key="2">
    <source>
        <dbReference type="EMBL" id="KGN73930.1"/>
    </source>
</evidence>
<protein>
    <recommendedName>
        <fullName evidence="4">Conjugal transfer protein TraD</fullName>
    </recommendedName>
</protein>
<keyword evidence="1" id="KW-0812">Transmembrane</keyword>
<feature type="transmembrane region" description="Helical" evidence="1">
    <location>
        <begin position="6"/>
        <end position="23"/>
    </location>
</feature>
<keyword evidence="1" id="KW-0472">Membrane</keyword>
<evidence type="ECO:0008006" key="4">
    <source>
        <dbReference type="Google" id="ProtNLM"/>
    </source>
</evidence>
<dbReference type="RefSeq" id="WP_036874167.1">
    <property type="nucleotide sequence ID" value="NZ_JRFA01000017.1"/>
</dbReference>
<comment type="caution">
    <text evidence="2">The sequence shown here is derived from an EMBL/GenBank/DDBJ whole genome shotgun (WGS) entry which is preliminary data.</text>
</comment>
<dbReference type="OrthoDB" id="1050581at2"/>
<keyword evidence="1" id="KW-1133">Transmembrane helix</keyword>
<evidence type="ECO:0000313" key="3">
    <source>
        <dbReference type="Proteomes" id="UP000030103"/>
    </source>
</evidence>
<organism evidence="2 3">
    <name type="scientific">Porphyromonas macacae</name>
    <dbReference type="NCBI Taxonomy" id="28115"/>
    <lineage>
        <taxon>Bacteria</taxon>
        <taxon>Pseudomonadati</taxon>
        <taxon>Bacteroidota</taxon>
        <taxon>Bacteroidia</taxon>
        <taxon>Bacteroidales</taxon>
        <taxon>Porphyromonadaceae</taxon>
        <taxon>Porphyromonas</taxon>
    </lineage>
</organism>
<reference evidence="2 3" key="1">
    <citation type="submission" date="2014-09" db="EMBL/GenBank/DDBJ databases">
        <title>Draft Genome Sequence of Porphyromonas macacae COT-192_OH2859.</title>
        <authorList>
            <person name="Wallis C."/>
            <person name="Deusch O."/>
            <person name="O'Flynn C."/>
            <person name="Davis I."/>
            <person name="Horsfall A."/>
            <person name="Kirkwood N."/>
            <person name="Harris S."/>
            <person name="Eisen J.A."/>
            <person name="Coil D.A."/>
            <person name="Darling A.E."/>
            <person name="Jospin G."/>
            <person name="Alexiev A."/>
        </authorList>
    </citation>
    <scope>NUCLEOTIDE SEQUENCE [LARGE SCALE GENOMIC DNA]</scope>
    <source>
        <strain evidence="3">COT-192 OH2859</strain>
    </source>
</reference>
<name>A0A0A2E922_9PORP</name>
<gene>
    <name evidence="2" type="ORF">HQ47_06750</name>
</gene>
<dbReference type="STRING" id="28115.HQ47_06750"/>
<keyword evidence="3" id="KW-1185">Reference proteome</keyword>
<proteinExistence type="predicted"/>
<accession>A0A0A2E922</accession>
<evidence type="ECO:0000256" key="1">
    <source>
        <dbReference type="SAM" id="Phobius"/>
    </source>
</evidence>
<dbReference type="AlphaFoldDB" id="A0A0A2E922"/>